<sequence>MASNTNLAKYCDKWGLFGYRLNRFKVIEPEDTKPETVEHEKGTLVEAILGVVYLEFGLEVLRRIVPLIQ</sequence>
<dbReference type="AlphaFoldDB" id="X1A9B8"/>
<dbReference type="GO" id="GO:0006396">
    <property type="term" value="P:RNA processing"/>
    <property type="evidence" value="ECO:0007669"/>
    <property type="project" value="InterPro"/>
</dbReference>
<evidence type="ECO:0000313" key="1">
    <source>
        <dbReference type="EMBL" id="GAG66652.1"/>
    </source>
</evidence>
<proteinExistence type="predicted"/>
<accession>X1A9B8</accession>
<reference evidence="1" key="1">
    <citation type="journal article" date="2014" name="Front. Microbiol.">
        <title>High frequency of phylogenetically diverse reductive dehalogenase-homologous genes in deep subseafloor sedimentary metagenomes.</title>
        <authorList>
            <person name="Kawai M."/>
            <person name="Futagami T."/>
            <person name="Toyoda A."/>
            <person name="Takaki Y."/>
            <person name="Nishi S."/>
            <person name="Hori S."/>
            <person name="Arai W."/>
            <person name="Tsubouchi T."/>
            <person name="Morono Y."/>
            <person name="Uchiyama I."/>
            <person name="Ito T."/>
            <person name="Fujiyama A."/>
            <person name="Inagaki F."/>
            <person name="Takami H."/>
        </authorList>
    </citation>
    <scope>NUCLEOTIDE SEQUENCE</scope>
    <source>
        <strain evidence="1">Expedition CK06-06</strain>
    </source>
</reference>
<name>X1A9B8_9ZZZZ</name>
<dbReference type="Gene3D" id="1.10.1520.10">
    <property type="entry name" value="Ribonuclease III domain"/>
    <property type="match status" value="1"/>
</dbReference>
<dbReference type="EMBL" id="BART01009328">
    <property type="protein sequence ID" value="GAG66652.1"/>
    <property type="molecule type" value="Genomic_DNA"/>
</dbReference>
<organism evidence="1">
    <name type="scientific">marine sediment metagenome</name>
    <dbReference type="NCBI Taxonomy" id="412755"/>
    <lineage>
        <taxon>unclassified sequences</taxon>
        <taxon>metagenomes</taxon>
        <taxon>ecological metagenomes</taxon>
    </lineage>
</organism>
<dbReference type="GO" id="GO:0004525">
    <property type="term" value="F:ribonuclease III activity"/>
    <property type="evidence" value="ECO:0007669"/>
    <property type="project" value="InterPro"/>
</dbReference>
<dbReference type="SUPFAM" id="SSF69065">
    <property type="entry name" value="RNase III domain-like"/>
    <property type="match status" value="1"/>
</dbReference>
<dbReference type="InterPro" id="IPR036389">
    <property type="entry name" value="RNase_III_sf"/>
</dbReference>
<protein>
    <recommendedName>
        <fullName evidence="2">RNase III domain-containing protein</fullName>
    </recommendedName>
</protein>
<gene>
    <name evidence="1" type="ORF">S01H4_20704</name>
</gene>
<comment type="caution">
    <text evidence="1">The sequence shown here is derived from an EMBL/GenBank/DDBJ whole genome shotgun (WGS) entry which is preliminary data.</text>
</comment>
<evidence type="ECO:0008006" key="2">
    <source>
        <dbReference type="Google" id="ProtNLM"/>
    </source>
</evidence>